<reference evidence="6" key="1">
    <citation type="thesis" date="2021" institute="BYU ScholarsArchive" country="Provo, UT, USA">
        <title>Applications of and Algorithms for Genome Assembly and Genomic Analyses with an Emphasis on Marine Teleosts.</title>
        <authorList>
            <person name="Pickett B.D."/>
        </authorList>
    </citation>
    <scope>NUCLEOTIDE SEQUENCE</scope>
    <source>
        <strain evidence="6">HI-2016</strain>
    </source>
</reference>
<dbReference type="GO" id="GO:0048870">
    <property type="term" value="P:cell motility"/>
    <property type="evidence" value="ECO:0007669"/>
    <property type="project" value="TreeGrafter"/>
</dbReference>
<dbReference type="GO" id="GO:0004864">
    <property type="term" value="F:protein phosphatase inhibitor activity"/>
    <property type="evidence" value="ECO:0007669"/>
    <property type="project" value="UniProtKB-KW"/>
</dbReference>
<keyword evidence="3" id="KW-0963">Cytoplasm</keyword>
<proteinExistence type="predicted"/>
<dbReference type="GO" id="GO:0005737">
    <property type="term" value="C:cytoplasm"/>
    <property type="evidence" value="ECO:0007669"/>
    <property type="project" value="UniProtKB-SubCell"/>
</dbReference>
<comment type="caution">
    <text evidence="6">The sequence shown here is derived from an EMBL/GenBank/DDBJ whole genome shotgun (WGS) entry which is preliminary data.</text>
</comment>
<dbReference type="PANTHER" id="PTHR12751">
    <property type="entry name" value="PHOSPHATASE AND ACTIN REGULATOR PHACTR"/>
    <property type="match status" value="1"/>
</dbReference>
<dbReference type="AlphaFoldDB" id="A0A8T2PEM0"/>
<dbReference type="Proteomes" id="UP000824540">
    <property type="component" value="Unassembled WGS sequence"/>
</dbReference>
<organism evidence="6 7">
    <name type="scientific">Albula glossodonta</name>
    <name type="common">roundjaw bonefish</name>
    <dbReference type="NCBI Taxonomy" id="121402"/>
    <lineage>
        <taxon>Eukaryota</taxon>
        <taxon>Metazoa</taxon>
        <taxon>Chordata</taxon>
        <taxon>Craniata</taxon>
        <taxon>Vertebrata</taxon>
        <taxon>Euteleostomi</taxon>
        <taxon>Actinopterygii</taxon>
        <taxon>Neopterygii</taxon>
        <taxon>Teleostei</taxon>
        <taxon>Albuliformes</taxon>
        <taxon>Albulidae</taxon>
        <taxon>Albula</taxon>
    </lineage>
</organism>
<dbReference type="PANTHER" id="PTHR12751:SF6">
    <property type="entry name" value="PHOSPHATASE AND ACTIN REGULATOR 1"/>
    <property type="match status" value="1"/>
</dbReference>
<evidence type="ECO:0000256" key="3">
    <source>
        <dbReference type="ARBA" id="ARBA00022490"/>
    </source>
</evidence>
<keyword evidence="7" id="KW-1185">Reference proteome</keyword>
<protein>
    <submittedName>
        <fullName evidence="6">Uncharacterized protein</fullName>
    </submittedName>
</protein>
<dbReference type="GO" id="GO:0003779">
    <property type="term" value="F:actin binding"/>
    <property type="evidence" value="ECO:0007669"/>
    <property type="project" value="TreeGrafter"/>
</dbReference>
<name>A0A8T2PEM0_9TELE</name>
<keyword evidence="4" id="KW-0539">Nucleus</keyword>
<evidence type="ECO:0000256" key="2">
    <source>
        <dbReference type="ARBA" id="ARBA00004496"/>
    </source>
</evidence>
<comment type="subcellular location">
    <subcellularLocation>
        <location evidence="2">Cytoplasm</location>
    </subcellularLocation>
    <subcellularLocation>
        <location evidence="1">Nucleus</location>
    </subcellularLocation>
</comment>
<dbReference type="GO" id="GO:0005634">
    <property type="term" value="C:nucleus"/>
    <property type="evidence" value="ECO:0007669"/>
    <property type="project" value="UniProtKB-SubCell"/>
</dbReference>
<sequence>MSVPQAAIRKELNEFKSTEMEVHESSRHLTSKATLSFELPFNSQDESQIILYRHMEMVTTTTTTTANPFKLNLPPTPSIQERRGGEDCITYLLANYSVAVSLATRVSLASTARGRVAHSLLLFSLHPPPPPPPIAVRRPHGACLYQIWGAL</sequence>
<keyword evidence="5" id="KW-0650">Protein phosphatase inhibitor</keyword>
<dbReference type="GO" id="GO:0043149">
    <property type="term" value="P:stress fiber assembly"/>
    <property type="evidence" value="ECO:0007669"/>
    <property type="project" value="TreeGrafter"/>
</dbReference>
<dbReference type="EMBL" id="JAFBMS010000012">
    <property type="protein sequence ID" value="KAG9348082.1"/>
    <property type="molecule type" value="Genomic_DNA"/>
</dbReference>
<evidence type="ECO:0000256" key="1">
    <source>
        <dbReference type="ARBA" id="ARBA00004123"/>
    </source>
</evidence>
<evidence type="ECO:0000256" key="5">
    <source>
        <dbReference type="ARBA" id="ARBA00023272"/>
    </source>
</evidence>
<evidence type="ECO:0000256" key="4">
    <source>
        <dbReference type="ARBA" id="ARBA00023242"/>
    </source>
</evidence>
<evidence type="ECO:0000313" key="7">
    <source>
        <dbReference type="Proteomes" id="UP000824540"/>
    </source>
</evidence>
<gene>
    <name evidence="6" type="ORF">JZ751_004107</name>
</gene>
<accession>A0A8T2PEM0</accession>
<evidence type="ECO:0000313" key="6">
    <source>
        <dbReference type="EMBL" id="KAG9348082.1"/>
    </source>
</evidence>